<comment type="similarity">
    <text evidence="1">Belongs to the beta/gamma-crystallin family.</text>
</comment>
<dbReference type="Pfam" id="PF03995">
    <property type="entry name" value="Inhibitor_I36"/>
    <property type="match status" value="1"/>
</dbReference>
<name>A0A9P1M1C7_YEREN</name>
<proteinExistence type="inferred from homology"/>
<dbReference type="InterPro" id="IPR015185">
    <property type="entry name" value="Exotox-A_bind"/>
</dbReference>
<feature type="domain" description="Beta/gamma crystallin 'Greek key'" evidence="3">
    <location>
        <begin position="163"/>
        <end position="205"/>
    </location>
</feature>
<dbReference type="Pfam" id="PF09101">
    <property type="entry name" value="Exotox-A_bind"/>
    <property type="match status" value="1"/>
</dbReference>
<comment type="caution">
    <text evidence="4">The sequence shown here is derived from an EMBL/GenBank/DDBJ whole genome shotgun (WGS) entry which is preliminary data.</text>
</comment>
<organism evidence="4 5">
    <name type="scientific">Yersinia enterocolitica</name>
    <dbReference type="NCBI Taxonomy" id="630"/>
    <lineage>
        <taxon>Bacteria</taxon>
        <taxon>Pseudomonadati</taxon>
        <taxon>Pseudomonadota</taxon>
        <taxon>Gammaproteobacteria</taxon>
        <taxon>Enterobacterales</taxon>
        <taxon>Yersiniaceae</taxon>
        <taxon>Yersinia</taxon>
    </lineage>
</organism>
<dbReference type="SUPFAM" id="SSF49695">
    <property type="entry name" value="gamma-Crystallin-like"/>
    <property type="match status" value="2"/>
</dbReference>
<evidence type="ECO:0000259" key="3">
    <source>
        <dbReference type="PROSITE" id="PS50915"/>
    </source>
</evidence>
<reference evidence="4 5" key="1">
    <citation type="submission" date="2015-03" db="EMBL/GenBank/DDBJ databases">
        <authorList>
            <consortium name="Pathogen Informatics"/>
            <person name="Murphy D."/>
        </authorList>
    </citation>
    <scope>NUCLEOTIDE SEQUENCE [LARGE SCALE GENOMIC DNA]</scope>
    <source>
        <strain evidence="4 5">IP27818</strain>
    </source>
</reference>
<keyword evidence="2" id="KW-0677">Repeat</keyword>
<dbReference type="Gene3D" id="2.60.20.10">
    <property type="entry name" value="Crystallins"/>
    <property type="match status" value="2"/>
</dbReference>
<dbReference type="SMART" id="SM00247">
    <property type="entry name" value="XTALbg"/>
    <property type="match status" value="2"/>
</dbReference>
<dbReference type="Proteomes" id="UP000041356">
    <property type="component" value="Unassembled WGS sequence"/>
</dbReference>
<sequence>MIYNFFFIVLFLIISTVNVFAEQPKVCFFADEGYQGNSFCASQGQAVSDLRSEWNDRISSIYIPPGMIVTVFKDIYFSGENLTFKESIDLEFSRRWANLNDAISSFKVRSAACFYDFDNFTGDSICISGNERIDLYNETYGRRSHILNPLNDKISSILLPKDTQAIIYENDGYGGVYFTLTESHSESNLENIGMNNNITSMRVSQFEHFLCDKYCVIKDSMLVPVQYAFGNYWDDKRIGSKQVLISFYITNKDNHSIGVSGGGIFKIKGKEILFVHEHSNKSAIFELSGHGNTLSLLSKFSGGYFEFQLVESSGDQVINIYPVLGYLFDVDDTNVRFFINNENSKQPVIIDKIVLTVEKEHHRIERSFIGKVICWLDPLLNLYNYIIQGGCNQVDHFITDARDFFSSASNKVLQVSGTSKPLPKIKDNESFAFEKMMLDLSSDPKGILTHINSDMNGKSLTLPATALACHVSMKDQILPHLRSRRQAIPPCITWTLNILTDFTLLFGSSISTWNAENFGRVISRIVNSGDTGYAVSDPVIDQRLVENVRTFVAENIDNVTRLKTAFDFSQLSYSDYLRHNEPESNALSPQAVQLLPQGRYELALQNFQFVETVPRRQHHGEWVEHPELHFDIEIISGETATTQTARQNVLPVVEDWRKRYHQASQSLYITANAETISNPNMHHGMNDVISAASLVSDVAQSWLRTPREDYIYVIVRLSGEVVSIAMAVDINEFDVGVAGSLTRPDDVLHSTANGVIRGAGTAAMRALAEHVAKKGKRALVSDVISQPSAIVKKKVGFQYINEL</sequence>
<protein>
    <submittedName>
        <fullName evidence="4">Beta-gamma-crystallin</fullName>
    </submittedName>
</protein>
<evidence type="ECO:0000256" key="1">
    <source>
        <dbReference type="ARBA" id="ARBA00009646"/>
    </source>
</evidence>
<dbReference type="RefSeq" id="WP_050129791.1">
    <property type="nucleotide sequence ID" value="NZ_CP158632.1"/>
</dbReference>
<evidence type="ECO:0000313" key="4">
    <source>
        <dbReference type="EMBL" id="CNE90732.1"/>
    </source>
</evidence>
<dbReference type="InterPro" id="IPR001064">
    <property type="entry name" value="Beta/gamma_crystallin"/>
</dbReference>
<evidence type="ECO:0000313" key="5">
    <source>
        <dbReference type="Proteomes" id="UP000041356"/>
    </source>
</evidence>
<gene>
    <name evidence="4" type="ORF">ERS137939_00175</name>
</gene>
<dbReference type="AlphaFoldDB" id="A0A9P1M1C7"/>
<dbReference type="EMBL" id="CPZF01000001">
    <property type="protein sequence ID" value="CNE90732.1"/>
    <property type="molecule type" value="Genomic_DNA"/>
</dbReference>
<dbReference type="PROSITE" id="PS50915">
    <property type="entry name" value="CRYSTALLIN_BETA_GAMMA"/>
    <property type="match status" value="1"/>
</dbReference>
<evidence type="ECO:0000256" key="2">
    <source>
        <dbReference type="ARBA" id="ARBA00022737"/>
    </source>
</evidence>
<accession>A0A9P1M1C7</accession>
<dbReference type="InterPro" id="IPR011024">
    <property type="entry name" value="G_crystallin-like"/>
</dbReference>